<sequence>MNLQYIRRLSPQCDLILNHLEKGHSITQRSALMDFGVMALPRRIKDLKEMGYPIRSVMETNNLTGQRYARYSLEKETLQ</sequence>
<feature type="domain" description="Winged helix-turn-helix" evidence="1">
    <location>
        <begin position="11"/>
        <end position="75"/>
    </location>
</feature>
<evidence type="ECO:0000313" key="3">
    <source>
        <dbReference type="Proteomes" id="UP000243063"/>
    </source>
</evidence>
<keyword evidence="3" id="KW-1185">Reference proteome</keyword>
<name>A0A1H2I729_9GAMM</name>
<dbReference type="AlphaFoldDB" id="A0A1H2I729"/>
<evidence type="ECO:0000313" key="2">
    <source>
        <dbReference type="EMBL" id="SDU39746.1"/>
    </source>
</evidence>
<dbReference type="STRING" id="1245526.SAMN05216580_2759"/>
<dbReference type="Pfam" id="PF14090">
    <property type="entry name" value="HTH_39"/>
    <property type="match status" value="1"/>
</dbReference>
<reference evidence="3" key="1">
    <citation type="submission" date="2016-10" db="EMBL/GenBank/DDBJ databases">
        <authorList>
            <person name="Varghese N."/>
            <person name="Submissions S."/>
        </authorList>
    </citation>
    <scope>NUCLEOTIDE SEQUENCE [LARGE SCALE GENOMIC DNA]</scope>
    <source>
        <strain evidence="3">CCTCC 2012022</strain>
    </source>
</reference>
<proteinExistence type="predicted"/>
<dbReference type="EMBL" id="LT629780">
    <property type="protein sequence ID" value="SDU39746.1"/>
    <property type="molecule type" value="Genomic_DNA"/>
</dbReference>
<dbReference type="Proteomes" id="UP000243063">
    <property type="component" value="Chromosome I"/>
</dbReference>
<protein>
    <submittedName>
        <fullName evidence="2">Helix-turn-helix domain-containing protein</fullName>
    </submittedName>
</protein>
<gene>
    <name evidence="2" type="ORF">SAMN05216580_2759</name>
</gene>
<dbReference type="InterPro" id="IPR055245">
    <property type="entry name" value="HTH_proteobacteria"/>
</dbReference>
<organism evidence="2 3">
    <name type="scientific">Geopseudomonas guangdongensis</name>
    <dbReference type="NCBI Taxonomy" id="1245526"/>
    <lineage>
        <taxon>Bacteria</taxon>
        <taxon>Pseudomonadati</taxon>
        <taxon>Pseudomonadota</taxon>
        <taxon>Gammaproteobacteria</taxon>
        <taxon>Pseudomonadales</taxon>
        <taxon>Pseudomonadaceae</taxon>
        <taxon>Geopseudomonas</taxon>
    </lineage>
</organism>
<evidence type="ECO:0000259" key="1">
    <source>
        <dbReference type="Pfam" id="PF14090"/>
    </source>
</evidence>
<accession>A0A1H2I729</accession>
<dbReference type="RefSeq" id="WP_197676755.1">
    <property type="nucleotide sequence ID" value="NZ_LT629780.1"/>
</dbReference>